<dbReference type="PANTHER" id="PTHR42110">
    <property type="entry name" value="L-ASPARAGINASE, PUTATIVE (AFU_ORTHOLOGUE AFUA_3G11890)-RELATED"/>
    <property type="match status" value="1"/>
</dbReference>
<evidence type="ECO:0000313" key="2">
    <source>
        <dbReference type="Proteomes" id="UP000193963"/>
    </source>
</evidence>
<evidence type="ECO:0000313" key="1">
    <source>
        <dbReference type="EMBL" id="SLN55508.1"/>
    </source>
</evidence>
<sequence>MTDETTAGIGPQDTGAVPVAELWRGGICESLHAGHAVVVDGSGQIVEAWGNPQAVIYPRSSCKMIQALPLVESGAADAAGLTPAQLALSCASHNGAAIHSDAVTHWLSDLGLGEADLRCGPQEPSDIPARDALIRAGETPCQIHNNCSGKHSGFLTLNRHLNAGAEYTEVDHPVQVAVRAAFEEVTGEAVRGWGVDGCSAPNFATSLQGLARAMAAFAVAREGRGLRDSAQARLVQAMMAHPEMVAGETRACTELMRAMEGRAAVKTGAEAVFVAILPEKGLGIVLKVLDGGTRASEAAITQLLVKYGALEAGHPMAKKWGNPEIRSRRGIHAGELRIAPGFGA</sequence>
<organism evidence="1 2">
    <name type="scientific">Pseudooceanicola marinus</name>
    <dbReference type="NCBI Taxonomy" id="396013"/>
    <lineage>
        <taxon>Bacteria</taxon>
        <taxon>Pseudomonadati</taxon>
        <taxon>Pseudomonadota</taxon>
        <taxon>Alphaproteobacteria</taxon>
        <taxon>Rhodobacterales</taxon>
        <taxon>Paracoccaceae</taxon>
        <taxon>Pseudooceanicola</taxon>
    </lineage>
</organism>
<accession>A0A1X6ZMA2</accession>
<protein>
    <submittedName>
        <fullName evidence="1">L-asparaginase II</fullName>
    </submittedName>
</protein>
<gene>
    <name evidence="1" type="ORF">PSM7751_02730</name>
</gene>
<dbReference type="InterPro" id="IPR012338">
    <property type="entry name" value="Beta-lactam/transpept-like"/>
</dbReference>
<dbReference type="SUPFAM" id="SSF56601">
    <property type="entry name" value="beta-lactamase/transpeptidase-like"/>
    <property type="match status" value="1"/>
</dbReference>
<reference evidence="1 2" key="1">
    <citation type="submission" date="2017-03" db="EMBL/GenBank/DDBJ databases">
        <authorList>
            <person name="Afonso C.L."/>
            <person name="Miller P.J."/>
            <person name="Scott M.A."/>
            <person name="Spackman E."/>
            <person name="Goraichik I."/>
            <person name="Dimitrov K.M."/>
            <person name="Suarez D.L."/>
            <person name="Swayne D.E."/>
        </authorList>
    </citation>
    <scope>NUCLEOTIDE SEQUENCE [LARGE SCALE GENOMIC DNA]</scope>
    <source>
        <strain evidence="1 2">CECT 7751</strain>
    </source>
</reference>
<dbReference type="Proteomes" id="UP000193963">
    <property type="component" value="Unassembled WGS sequence"/>
</dbReference>
<proteinExistence type="predicted"/>
<dbReference type="Pfam" id="PF06089">
    <property type="entry name" value="Asparaginase_II"/>
    <property type="match status" value="1"/>
</dbReference>
<keyword evidence="2" id="KW-1185">Reference proteome</keyword>
<dbReference type="AlphaFoldDB" id="A0A1X6ZMA2"/>
<dbReference type="RefSeq" id="WP_085888761.1">
    <property type="nucleotide sequence ID" value="NZ_FWFN01000005.1"/>
</dbReference>
<dbReference type="OrthoDB" id="9780674at2"/>
<dbReference type="InterPro" id="IPR010349">
    <property type="entry name" value="Asparaginase_II"/>
</dbReference>
<name>A0A1X6ZMA2_9RHOB</name>
<dbReference type="EMBL" id="FWFN01000005">
    <property type="protein sequence ID" value="SLN55508.1"/>
    <property type="molecule type" value="Genomic_DNA"/>
</dbReference>
<dbReference type="PANTHER" id="PTHR42110:SF1">
    <property type="entry name" value="L-ASPARAGINASE, PUTATIVE (AFU_ORTHOLOGUE AFUA_3G11890)-RELATED"/>
    <property type="match status" value="1"/>
</dbReference>